<dbReference type="SFLD" id="SFLDS00029">
    <property type="entry name" value="Radical_SAM"/>
    <property type="match status" value="1"/>
</dbReference>
<dbReference type="InterPro" id="IPR049539">
    <property type="entry name" value="SPL"/>
</dbReference>
<protein>
    <submittedName>
        <fullName evidence="1">Radical SAM domain-containing protein</fullName>
    </submittedName>
</protein>
<dbReference type="AlphaFoldDB" id="A0A081BXH2"/>
<evidence type="ECO:0000313" key="2">
    <source>
        <dbReference type="Proteomes" id="UP000030661"/>
    </source>
</evidence>
<keyword evidence="2" id="KW-1185">Reference proteome</keyword>
<dbReference type="InterPro" id="IPR007197">
    <property type="entry name" value="rSAM"/>
</dbReference>
<dbReference type="Pfam" id="PF20903">
    <property type="entry name" value="SPL"/>
    <property type="match status" value="1"/>
</dbReference>
<dbReference type="eggNOG" id="COG1533">
    <property type="taxonomic scope" value="Bacteria"/>
</dbReference>
<dbReference type="InterPro" id="IPR058240">
    <property type="entry name" value="rSAM_sf"/>
</dbReference>
<accession>A0A081BXH2</accession>
<dbReference type="EMBL" id="DF820465">
    <property type="protein sequence ID" value="GAK57027.1"/>
    <property type="molecule type" value="Genomic_DNA"/>
</dbReference>
<gene>
    <name evidence="1" type="ORF">U27_03991</name>
</gene>
<proteinExistence type="predicted"/>
<dbReference type="GO" id="GO:1904047">
    <property type="term" value="F:S-adenosyl-L-methionine binding"/>
    <property type="evidence" value="ECO:0007669"/>
    <property type="project" value="TreeGrafter"/>
</dbReference>
<reference evidence="1" key="1">
    <citation type="journal article" date="2015" name="PeerJ">
        <title>First genomic representation of candidate bacterial phylum KSB3 points to enhanced environmental sensing as a trigger of wastewater bulking.</title>
        <authorList>
            <person name="Sekiguchi Y."/>
            <person name="Ohashi A."/>
            <person name="Parks D.H."/>
            <person name="Yamauchi T."/>
            <person name="Tyson G.W."/>
            <person name="Hugenholtz P."/>
        </authorList>
    </citation>
    <scope>NUCLEOTIDE SEQUENCE [LARGE SCALE GENOMIC DNA]</scope>
</reference>
<dbReference type="Proteomes" id="UP000030661">
    <property type="component" value="Unassembled WGS sequence"/>
</dbReference>
<dbReference type="GO" id="GO:0051539">
    <property type="term" value="F:4 iron, 4 sulfur cluster binding"/>
    <property type="evidence" value="ECO:0007669"/>
    <property type="project" value="TreeGrafter"/>
</dbReference>
<dbReference type="GO" id="GO:0003913">
    <property type="term" value="F:DNA photolyase activity"/>
    <property type="evidence" value="ECO:0007669"/>
    <property type="project" value="TreeGrafter"/>
</dbReference>
<sequence length="366" mass="42716">MEYFLPEIMYIDDAAAVYSKTWEIVAKFPNVPVRRIHEKPEALTDLAYSTRRVDRGKKILYLTTQKGRFFKKCPGTKGLICCNYYVINFATNCHLDCSYCILQEYLENNPFITFFVNIEDLLAELDRVFSEDPQRVYRVGTGEFTDSLAMDEITEFSKIVVPFFASRANATLELKTKADTIEQFVNLDHRGHTSVAWSVNPPRIIASEEPKTATLDERLRAAALCQQAGYTIGFHFDPIILYPEWERDYHQVVERLFDVVKPQHISWISLGGFRYTPELKPMIRQRFPHSRILCGEFVPCADGKMRYLKPLRVQIYTSMLAKIKRYGQHIPVYLCMDSKQVWQRVYGWTPNCDQDLTHLFDRRLSL</sequence>
<dbReference type="SUPFAM" id="SSF102114">
    <property type="entry name" value="Radical SAM enzymes"/>
    <property type="match status" value="1"/>
</dbReference>
<organism evidence="1">
    <name type="scientific">Vecturithrix granuli</name>
    <dbReference type="NCBI Taxonomy" id="1499967"/>
    <lineage>
        <taxon>Bacteria</taxon>
        <taxon>Candidatus Moduliflexota</taxon>
        <taxon>Candidatus Vecturitrichia</taxon>
        <taxon>Candidatus Vecturitrichales</taxon>
        <taxon>Candidatus Vecturitrichaceae</taxon>
        <taxon>Candidatus Vecturithrix</taxon>
    </lineage>
</organism>
<dbReference type="PANTHER" id="PTHR37822:SF2">
    <property type="entry name" value="SPORE PHOTOPRODUCT LYASE"/>
    <property type="match status" value="1"/>
</dbReference>
<evidence type="ECO:0000313" key="1">
    <source>
        <dbReference type="EMBL" id="GAK57027.1"/>
    </source>
</evidence>
<dbReference type="STRING" id="1499967.U27_03991"/>
<dbReference type="Gene3D" id="3.40.50.12110">
    <property type="match status" value="1"/>
</dbReference>
<name>A0A081BXH2_VECG1</name>
<dbReference type="Gene3D" id="3.80.30.30">
    <property type="match status" value="1"/>
</dbReference>
<dbReference type="GO" id="GO:0042601">
    <property type="term" value="C:endospore-forming forespore"/>
    <property type="evidence" value="ECO:0007669"/>
    <property type="project" value="TreeGrafter"/>
</dbReference>
<dbReference type="PANTHER" id="PTHR37822">
    <property type="entry name" value="SPORE PHOTOPRODUCT LYASE-RELATED"/>
    <property type="match status" value="1"/>
</dbReference>
<dbReference type="HOGENOM" id="CLU_030330_0_0_0"/>